<dbReference type="InterPro" id="IPR015300">
    <property type="entry name" value="DNA-bd_pseudobarrel_sf"/>
</dbReference>
<dbReference type="Proteomes" id="UP001370490">
    <property type="component" value="Unassembled WGS sequence"/>
</dbReference>
<comment type="subcellular location">
    <subcellularLocation>
        <location evidence="1">Nucleus</location>
    </subcellularLocation>
</comment>
<evidence type="ECO:0000256" key="2">
    <source>
        <dbReference type="ARBA" id="ARBA00023015"/>
    </source>
</evidence>
<feature type="compositionally biased region" description="Basic and acidic residues" evidence="6">
    <location>
        <begin position="176"/>
        <end position="190"/>
    </location>
</feature>
<dbReference type="EMBL" id="JBAMMX010000017">
    <property type="protein sequence ID" value="KAK6923747.1"/>
    <property type="molecule type" value="Genomic_DNA"/>
</dbReference>
<organism evidence="8 9">
    <name type="scientific">Dillenia turbinata</name>
    <dbReference type="NCBI Taxonomy" id="194707"/>
    <lineage>
        <taxon>Eukaryota</taxon>
        <taxon>Viridiplantae</taxon>
        <taxon>Streptophyta</taxon>
        <taxon>Embryophyta</taxon>
        <taxon>Tracheophyta</taxon>
        <taxon>Spermatophyta</taxon>
        <taxon>Magnoliopsida</taxon>
        <taxon>eudicotyledons</taxon>
        <taxon>Gunneridae</taxon>
        <taxon>Pentapetalae</taxon>
        <taxon>Dilleniales</taxon>
        <taxon>Dilleniaceae</taxon>
        <taxon>Dillenia</taxon>
    </lineage>
</organism>
<gene>
    <name evidence="8" type="ORF">RJ641_009947</name>
</gene>
<dbReference type="PANTHER" id="PTHR31920">
    <property type="entry name" value="B3 DOMAIN-CONTAINING"/>
    <property type="match status" value="1"/>
</dbReference>
<dbReference type="AlphaFoldDB" id="A0AAN8Z3W6"/>
<sequence length="436" mass="49636">MTMRRKPHFFKIVLHSVLRDRKLKIPREFVKKHAKDLSGPVYLKVPNGDLWRVELKKSSGDIWLQQGWQLFSDHYSIGVGHFLVFRYEGYSNFHVLIFDTSATEIKYPVKTNKGKKSCFDGPSEVPEMIDSEDEDGFQSIRTRRAGAEPKVPLVKAIQDDNSVQILGDYPPSNREGASRGKEGCQKPQKEDTDDEVSLEILDDLSPEQMKIHEKPQSNVFLKKGSVVGIGSGDAFERAKGYKSDNPFFIVTMRRSYVSQQYVLHIPSQFAKRNFTSVRRHVTLKDPYGRTWSVRLWPGKMNAKFSTGWKEFSQSNQLKENDVCFFEQDKGSRYMMKVIIFRGAEETTLLPRRGKGRLSEAPALNSVLRACMERDSPGSFLFTWSSVSIGNSALICEATATYLAFETDMLSWSFLRLVILAQLPGRSSELKVTCLIG</sequence>
<dbReference type="Gene3D" id="2.40.330.10">
    <property type="entry name" value="DNA-binding pseudobarrel domain"/>
    <property type="match status" value="2"/>
</dbReference>
<dbReference type="Pfam" id="PF02362">
    <property type="entry name" value="B3"/>
    <property type="match status" value="2"/>
</dbReference>
<dbReference type="SUPFAM" id="SSF101936">
    <property type="entry name" value="DNA-binding pseudobarrel domain"/>
    <property type="match status" value="2"/>
</dbReference>
<evidence type="ECO:0000259" key="7">
    <source>
        <dbReference type="PROSITE" id="PS50863"/>
    </source>
</evidence>
<evidence type="ECO:0000256" key="3">
    <source>
        <dbReference type="ARBA" id="ARBA00023125"/>
    </source>
</evidence>
<keyword evidence="9" id="KW-1185">Reference proteome</keyword>
<keyword evidence="5" id="KW-0539">Nucleus</keyword>
<dbReference type="PROSITE" id="PS50863">
    <property type="entry name" value="B3"/>
    <property type="match status" value="2"/>
</dbReference>
<reference evidence="8 9" key="1">
    <citation type="submission" date="2023-12" db="EMBL/GenBank/DDBJ databases">
        <title>A high-quality genome assembly for Dillenia turbinata (Dilleniales).</title>
        <authorList>
            <person name="Chanderbali A."/>
        </authorList>
    </citation>
    <scope>NUCLEOTIDE SEQUENCE [LARGE SCALE GENOMIC DNA]</scope>
    <source>
        <strain evidence="8">LSX21</strain>
        <tissue evidence="8">Leaf</tissue>
    </source>
</reference>
<dbReference type="GO" id="GO:0003677">
    <property type="term" value="F:DNA binding"/>
    <property type="evidence" value="ECO:0007669"/>
    <property type="project" value="UniProtKB-KW"/>
</dbReference>
<keyword evidence="4" id="KW-0804">Transcription</keyword>
<proteinExistence type="predicted"/>
<comment type="caution">
    <text evidence="8">The sequence shown here is derived from an EMBL/GenBank/DDBJ whole genome shotgun (WGS) entry which is preliminary data.</text>
</comment>
<dbReference type="InterPro" id="IPR003340">
    <property type="entry name" value="B3_DNA-bd"/>
</dbReference>
<accession>A0AAN8Z3W6</accession>
<evidence type="ECO:0000256" key="6">
    <source>
        <dbReference type="SAM" id="MobiDB-lite"/>
    </source>
</evidence>
<dbReference type="PANTHER" id="PTHR31920:SF37">
    <property type="entry name" value="B3 DOMAIN-CONTAINING TRANSCRIPTION FACTOR VRN1"/>
    <property type="match status" value="1"/>
</dbReference>
<evidence type="ECO:0000256" key="5">
    <source>
        <dbReference type="ARBA" id="ARBA00023242"/>
    </source>
</evidence>
<dbReference type="GO" id="GO:0005634">
    <property type="term" value="C:nucleus"/>
    <property type="evidence" value="ECO:0007669"/>
    <property type="project" value="UniProtKB-SubCell"/>
</dbReference>
<keyword evidence="3" id="KW-0238">DNA-binding</keyword>
<evidence type="ECO:0000313" key="9">
    <source>
        <dbReference type="Proteomes" id="UP001370490"/>
    </source>
</evidence>
<evidence type="ECO:0000256" key="4">
    <source>
        <dbReference type="ARBA" id="ARBA00023163"/>
    </source>
</evidence>
<dbReference type="CDD" id="cd10017">
    <property type="entry name" value="B3_DNA"/>
    <property type="match status" value="2"/>
</dbReference>
<feature type="domain" description="TF-B3" evidence="7">
    <location>
        <begin position="248"/>
        <end position="343"/>
    </location>
</feature>
<feature type="domain" description="TF-B3" evidence="7">
    <location>
        <begin position="8"/>
        <end position="101"/>
    </location>
</feature>
<dbReference type="InterPro" id="IPR050655">
    <property type="entry name" value="Plant_B3_domain"/>
</dbReference>
<evidence type="ECO:0000313" key="8">
    <source>
        <dbReference type="EMBL" id="KAK6923747.1"/>
    </source>
</evidence>
<evidence type="ECO:0000256" key="1">
    <source>
        <dbReference type="ARBA" id="ARBA00004123"/>
    </source>
</evidence>
<name>A0AAN8Z3W6_9MAGN</name>
<keyword evidence="2" id="KW-0805">Transcription regulation</keyword>
<feature type="region of interest" description="Disordered" evidence="6">
    <location>
        <begin position="167"/>
        <end position="194"/>
    </location>
</feature>
<dbReference type="SMART" id="SM01019">
    <property type="entry name" value="B3"/>
    <property type="match status" value="2"/>
</dbReference>
<protein>
    <submittedName>
        <fullName evidence="8">B3 DNA binding domain</fullName>
    </submittedName>
</protein>